<name>A0AC61TND7_9CAUD</name>
<evidence type="ECO:0000313" key="2">
    <source>
        <dbReference type="Proteomes" id="UP000827525"/>
    </source>
</evidence>
<keyword evidence="2" id="KW-1185">Reference proteome</keyword>
<protein>
    <submittedName>
        <fullName evidence="1">Uncharacterized protein</fullName>
    </submittedName>
</protein>
<accession>A0AC61TND7</accession>
<proteinExistence type="predicted"/>
<organism evidence="1 2">
    <name type="scientific">Ralstonia phage RpY2</name>
    <dbReference type="NCBI Taxonomy" id="2880950"/>
    <lineage>
        <taxon>Viruses</taxon>
        <taxon>Duplodnaviria</taxon>
        <taxon>Heunggongvirae</taxon>
        <taxon>Uroviricota</taxon>
        <taxon>Caudoviricetes</taxon>
        <taxon>Autographivirales</taxon>
        <taxon>Autotranscriptaviridae</taxon>
        <taxon>Serkorvirus</taxon>
        <taxon>Serkorvirus RpY2</taxon>
    </lineage>
</organism>
<sequence length="59" mass="6458">MNRMDRTSLSRLCLVLLLCVLILALLGLGGCAVNTVTINNHIEVHDSAIDVQANRLTRI</sequence>
<dbReference type="Proteomes" id="UP000827525">
    <property type="component" value="Segment"/>
</dbReference>
<reference evidence="1 2" key="1">
    <citation type="journal article" date="2021" name="Curr. Microbiol.">
        <title>Complete Genome Sequence of a Novel Bacteriophage RpY1 Infecting Ralstonia solanacearum Strains.</title>
        <authorList>
            <person name="Lee S.Y."/>
            <person name="Thapa Magar R."/>
            <person name="Kim H.J."/>
            <person name="Choi K."/>
            <person name="Lee S.W."/>
        </authorList>
    </citation>
    <scope>NUCLEOTIDE SEQUENCE [LARGE SCALE GENOMIC DNA]</scope>
</reference>
<dbReference type="EMBL" id="OK318991">
    <property type="protein sequence ID" value="UCR90910.1"/>
    <property type="molecule type" value="Genomic_DNA"/>
</dbReference>
<evidence type="ECO:0000313" key="1">
    <source>
        <dbReference type="EMBL" id="UCR90910.1"/>
    </source>
</evidence>